<organism evidence="1 2">
    <name type="scientific">Comamonas kerstersii</name>
    <dbReference type="NCBI Taxonomy" id="225992"/>
    <lineage>
        <taxon>Bacteria</taxon>
        <taxon>Pseudomonadati</taxon>
        <taxon>Pseudomonadota</taxon>
        <taxon>Betaproteobacteria</taxon>
        <taxon>Burkholderiales</taxon>
        <taxon>Comamonadaceae</taxon>
        <taxon>Comamonas</taxon>
    </lineage>
</organism>
<gene>
    <name evidence="1" type="ORF">AS359_07235</name>
</gene>
<protein>
    <recommendedName>
        <fullName evidence="3">DUF945 domain-containing protein</fullName>
    </recommendedName>
</protein>
<evidence type="ECO:0000313" key="1">
    <source>
        <dbReference type="EMBL" id="KUF41741.1"/>
    </source>
</evidence>
<evidence type="ECO:0008006" key="3">
    <source>
        <dbReference type="Google" id="ProtNLM"/>
    </source>
</evidence>
<comment type="caution">
    <text evidence="1">The sequence shown here is derived from an EMBL/GenBank/DDBJ whole genome shotgun (WGS) entry which is preliminary data.</text>
</comment>
<dbReference type="AlphaFoldDB" id="A0A0W7Z2T1"/>
<dbReference type="InterPro" id="IPR010352">
    <property type="entry name" value="DUF945"/>
</dbReference>
<dbReference type="Proteomes" id="UP000053300">
    <property type="component" value="Unassembled WGS sequence"/>
</dbReference>
<name>A0A0W7Z2T1_9BURK</name>
<dbReference type="Pfam" id="PF06097">
    <property type="entry name" value="DUF945"/>
    <property type="match status" value="1"/>
</dbReference>
<dbReference type="STRING" id="225992.B5M06_01035"/>
<dbReference type="EMBL" id="LPXH01000019">
    <property type="protein sequence ID" value="KUF41741.1"/>
    <property type="molecule type" value="Genomic_DNA"/>
</dbReference>
<proteinExistence type="predicted"/>
<sequence length="464" mass="50788">MLAHADFEEAFMKKLAIGAVSIGVLAVAGALATSYYVGGRIEQAIEQTADSWAEGSGVTVQVMDYERGIISSKATTLWSIATEDDTYEITAKHDILHGPWPMGKAAKVVSRFLLPEGTDPALVKALEQRAPLEWTALADWSGATSNHMESPSFKAAFEDGSALTWGGLQMEWTMSAEMDATKGFARMPAVQAEEQDGSRMEMSGAELRFDARIPQGYSFWLGSSAMQLEHLNVRDATDESTVSVQGVEIKSVNQLKQELLSSDMSLHVKELQSPSFSTKNILLQIQANNINAPWFEQWMGMMQTAGSTDEQVNQLIETLPLLLEGKPELQIQRLSMDSSDGPVALSAFLRYVGEQPQAFDPAMDMAGQVQLSMPVQLIKLIMDGRVRNDYVQLLEQMGSEVEEEELQAAVEKGVQQRLQMLIDNGVLKQGADGVSATLSFSEGEFKLNEQPQTLQQLLGIGSVL</sequence>
<evidence type="ECO:0000313" key="2">
    <source>
        <dbReference type="Proteomes" id="UP000053300"/>
    </source>
</evidence>
<accession>A0A0W7Z2T1</accession>
<reference evidence="1 2" key="1">
    <citation type="submission" date="2015-12" db="EMBL/GenBank/DDBJ databases">
        <title>Complete genome sequence of a multi-drug resistant strain Acidovorax sp. 12322-1.</title>
        <authorList>
            <person name="Ming D."/>
            <person name="Wang M."/>
            <person name="Hu S."/>
            <person name="Zhou Y."/>
            <person name="Jiang T."/>
        </authorList>
    </citation>
    <scope>NUCLEOTIDE SEQUENCE [LARGE SCALE GENOMIC DNA]</scope>
    <source>
        <strain evidence="1 2">12322-1</strain>
    </source>
</reference>
<keyword evidence="2" id="KW-1185">Reference proteome</keyword>